<dbReference type="GO" id="GO:0005319">
    <property type="term" value="F:lipid transporter activity"/>
    <property type="evidence" value="ECO:0007669"/>
    <property type="project" value="InterPro"/>
</dbReference>
<proteinExistence type="predicted"/>
<evidence type="ECO:0000256" key="4">
    <source>
        <dbReference type="SAM" id="SignalP"/>
    </source>
</evidence>
<keyword evidence="8" id="KW-1185">Reference proteome</keyword>
<comment type="caution">
    <text evidence="3">Lacks conserved residue(s) required for the propagation of feature annotation.</text>
</comment>
<dbReference type="Pfam" id="PF00094">
    <property type="entry name" value="VWD"/>
    <property type="match status" value="1"/>
</dbReference>
<dbReference type="Gene3D" id="2.20.50.20">
    <property type="entry name" value="Lipovitellin. Chain A, domain 3"/>
    <property type="match status" value="1"/>
</dbReference>
<sequence length="3314" mass="369088">MGFRRVQIICFFALFVIHSSSGEKCSPSTCFSSNKTPTYSPKTGQQYTYDFESLAIAQLLNKESVETSVGIRGQAIISVGDNCGYTLQLQNVIASGADNAKQQIKDFTTYPVQFTLSGDELLPEICAEDKDSIFSLNLKRGLISAFQQSISKSSEIDIFGQCPVTSYSSTNGGITTITRQRELDKCAYREKIVNGLLQGVASESSAVKSTPLLNGKVDSDAKFQDGILQSVEIREFYNYLPFSTQDHGAKAKVNTKLTLKKTATGSGNALKVGIQRSILFSNTNENLASTKVKDSIKSAFDKALKEFVGNSGKISSSSATAFADLVRLLRLAKRGDLTMSYQTMKTNQLSQLQSANKDLSRALFLDALFRVGTGDSVAALVDLSKKEFDDKEKNLMYLSFNLVTSVTKEAITALTQLFKDNLPKEAYLSIGSVVNKYCRERGCENTDIKPIADKFIAKIPKDCVTKTKKDEEHLVSVLKGIRNSQTILNSALNNIIACINTQRPSRVRVAALQAFTANPCNKKLQTSAITIMKDRQEDSEIRIEAYLTATECPNGNLANEIQAMLDSETINQVGSFVNSHLDSVKASTDPKRENARHHFRNLRTSKKFPFDPRRYSFNREISYALDSLGLGSSIDTSFIYSQRSFLPRSIRLNVTGNVFGNSFNFFELSARQENLESVIEHYFGPQGIFSRLSQQELYDGIKKEFSNRQKRAILQDLAQFDKSVKLSHEYNREPDVDVSMKVFGNELYFLSMSQNLPSTPSEFIKFMAQELQKGVDALKDFNYNFENHALWLDSEIVYPTALGLPFKLTATGASAVKVDLSGTIDIKKILENPLDSKVAVKFSPAANVFLSGTIGFTAYAYESGIEVAGTVYTNTGADTSIELEGGQKFTVKSVPTLHNQYVAEFRHQIATVTQESGREAVKVPVVFKGSDQGSEACFDQVEFLTGAAYCFDTEATPASKPGENSLWPLYGSSTTRLRMEMADSITFRAELDLNETPTITFYHDTPKDGKKRQTVVKLLSSFKPTHYYAGFSLHAPITQDNTFEAEARIGLVNEANEKKLYAFGNYQKQKYEYELGFKKSGNDITPILKLNTDLTYISGKVVEKQTPKGVSYVLQTIRFGKDDYQTTVDGSVSIEGPKFATNLKIDVGGKKIDFDGQVGYDNGKLDTDITMKSAQISTANGKVKYALTYGDKNFGNNLLIIWDKDLNSKVNRVEWSQFADWKGENCKVKNELSVGKFNANGKLNGEFGKKVFLLDSGVNYQKSSGELKIENKYSQKQPHDYDTSIYAMANKKSIKIEMSRDIEGDSSKIKNKLELSTGLKIEINGKVSHKIESRDADISIQGTFLPAPKKDITKLTYILKNTQKDHDSSLKIVVGKNELASLESKLNYGQNVKGTMKGSITDVLNIDGTYESNKGKGNAVFNAVLKDKKLRSETQFTIQKPTYNFASDFYYDYEKNNNKKVHLSTANQLTSKTVDSKNVVEIFGEHYSFDVGATNEGGFPDGKQTANVDLQLPTGRKFSASVNRDVKMKDGKGNGRLHLTATDELPNKQQRQLVTDMKVDDLNIKQSFFDFVGAMKYKDYDNKDIKAQVALKNLQKGQFSTAVGNMNIDGSLMPNTFTMNVKLDEYCADHAIYNFNGKYGNIGDIDLSGKFYNANKERPYSHEFIGTINVPETKWKSLTLKSNGKVNEPADENGVYGISYTGSIEYLSHKIQLDTELNFSKTKGTGSAKLQLPKQPPMSADFKFNCNHKDSGDVQATVNYGDKKLTTSMKTQIPDEKSFNVQASLQGDLEKFKDLSLNLEVKRPQESQLGAKLTGKVDGQNYAMDYEHRASTEEPKLVITITCPKGYVSKIAAEAQIVSALKGKGNLVIERLRDFDFIANLDGDLTSMENFFIKGDINCPKLNIEKYEFDVHSKNAGGRNGIEYKVTRNGQHVVSGTSDFATKNDKGKTIIEGKSSIKLTDGKSDDVTFKLIRNVYERSRDGEVGFGGIGTVTIGARNYAGEVKITDKEFHSKYSGCTKKNIQCTSFEAKSLLEQQSIEGFKHNLIVSVDLRQIGFPHEFGLKADTNREGIKFSHSLDAYLQSKDKPDYRYSVLINPKEASVSLTMPKREVALDAVYKYPERFYGVYESTVTFYIDKRNKPQMKSEVGFKGEIKHTGANQMIGKGDFKFSHPNVKPLRVGGEFALNADTTDANGKLEFDVFTNPMDMIVVSGKYGNTDTSGRGFNISSELEISSKGLDFNAKIHEHVGLSWERKLVTFGSEMTLPLKEFKFGVHAAAASTNFEVSAVALNEEILKANAVYDMEKHDVSLEGIFRYLKSEPFTTKAKINGLTEGSITITKGNLLNIDGGYTIGKDLHLIVKASGKEVFNSKVALNTAHFLKTDYKVDDAQVKAFSTQIEKEIKTDFDNAATEFKKHLEDAKTYGTQKGQNLVKALPDFANFRQQYSEELTALKKELNDDTNIKKLVEIVGPIIDDISKYFEQIMTIISQQIQIIQESLRQLCDEINKSLNERILPELKKFYDTLQALLSELIGQGTKIVTAVFERAAKALKVFEEDYNKISQSFKEITGGTFEAISTYVKEVINEFKELYHEIREQMKTLPGLEFIKEKYNELFGGFTPLQAITAVIEEIISTIMEVAPEQAKPFFNKLNDYLHKKFNNEEVDDVKFVKEIYELLLRALQAVKSEYIDSFSASSSLPFSLDAVKRFPPFLTNLRLSALNQLTSEPIISLKDLLYLYRPYAFRPTELLPPFTMHGEIADGSHIFTFDGRHLTFPGECAYILARDFVEGNFSIVSNMKGGKLQSIIVNDKNGFIEVNSDTILKFKDKETEFPVHDKTLHAWRNYHTFNILTEYGTNVLCSVDLTICHFEVSGYYLGKIRGLLGNGNGEAYDDYILPDGKITENTAELGNAYKTQKNCASVSKSGDSHPKSHSNDFCAEYFGRDSSLRLGFVFADPTNYREACEHATHGSKNPQVEACKIASIYASRLRQEFIPVSIPKACNQCILGAQKVDIGDEVSVKTPQKQADIVVVFDTAIGGGLTVVTEIMNEVRKELKTQGINDVQVIAIGYNANDRYSSIYTTKGKLDFKGKFESLKGTGIPEEETIKTGNKEVDEFVAELEKVEKVAKEDLSISPDARAFQKALSYPFRPTATKTIFAVRSNGIPYSINPSKLASGQLSIELTSKAGIQVHSLMPVEITEPADKAKNIVGFNNNVALLINEKKRPNMGSVDINNKLQYKSDMGVDLTRQRGYVFNLNNYATDKKKFTGVVSYVLADLISRTEVVSECKCDLDQGVYPNTKCVAKEIQLLAPKKGTAKGR</sequence>
<feature type="domain" description="VWFD" evidence="6">
    <location>
        <begin position="2751"/>
        <end position="2915"/>
    </location>
</feature>
<dbReference type="EMBL" id="JADBJN010000004">
    <property type="protein sequence ID" value="KAG5666411.1"/>
    <property type="molecule type" value="Genomic_DNA"/>
</dbReference>
<keyword evidence="1 4" id="KW-0732">Signal</keyword>
<accession>A0A9J6BA72</accession>
<dbReference type="SMART" id="SM00638">
    <property type="entry name" value="LPD_N"/>
    <property type="match status" value="1"/>
</dbReference>
<dbReference type="SMART" id="SM01169">
    <property type="entry name" value="DUF1943"/>
    <property type="match status" value="1"/>
</dbReference>
<evidence type="ECO:0000259" key="5">
    <source>
        <dbReference type="PROSITE" id="PS51211"/>
    </source>
</evidence>
<dbReference type="InterPro" id="IPR050733">
    <property type="entry name" value="Vitellogenin/Apolipophorin"/>
</dbReference>
<evidence type="ECO:0000256" key="1">
    <source>
        <dbReference type="ARBA" id="ARBA00022729"/>
    </source>
</evidence>
<dbReference type="PANTHER" id="PTHR23345:SF36">
    <property type="entry name" value="APOLIPOPHORINS"/>
    <property type="match status" value="1"/>
</dbReference>
<dbReference type="SUPFAM" id="SSF56968">
    <property type="entry name" value="Lipovitellin-phosvitin complex, beta-sheet shell regions"/>
    <property type="match status" value="2"/>
</dbReference>
<name>A0A9J6BA72_POLVA</name>
<dbReference type="Gene3D" id="2.30.230.10">
    <property type="entry name" value="Lipovitellin, beta-sheet shell regions, chain A"/>
    <property type="match status" value="1"/>
</dbReference>
<evidence type="ECO:0000313" key="8">
    <source>
        <dbReference type="Proteomes" id="UP001107558"/>
    </source>
</evidence>
<dbReference type="Gene3D" id="1.25.10.20">
    <property type="entry name" value="Vitellinogen, superhelical"/>
    <property type="match status" value="1"/>
</dbReference>
<dbReference type="Gene3D" id="1.20.5.1230">
    <property type="entry name" value="Apolipoprotein A-I"/>
    <property type="match status" value="1"/>
</dbReference>
<evidence type="ECO:0008006" key="9">
    <source>
        <dbReference type="Google" id="ProtNLM"/>
    </source>
</evidence>
<evidence type="ECO:0000259" key="6">
    <source>
        <dbReference type="PROSITE" id="PS51233"/>
    </source>
</evidence>
<dbReference type="SMART" id="SM00216">
    <property type="entry name" value="VWD"/>
    <property type="match status" value="1"/>
</dbReference>
<dbReference type="InterPro" id="IPR011030">
    <property type="entry name" value="Lipovitellin_superhlx_dom"/>
</dbReference>
<gene>
    <name evidence="7" type="ORF">PVAND_014440</name>
</gene>
<dbReference type="Pfam" id="PF09172">
    <property type="entry name" value="Vit_open_b-sht"/>
    <property type="match status" value="1"/>
</dbReference>
<dbReference type="InterPro" id="IPR016024">
    <property type="entry name" value="ARM-type_fold"/>
</dbReference>
<feature type="chain" id="PRO_5039889317" description="Apolipophorin" evidence="4">
    <location>
        <begin position="23"/>
        <end position="3314"/>
    </location>
</feature>
<dbReference type="Gene3D" id="2.20.80.10">
    <property type="entry name" value="Lipovitellin-phosvitin complex, chain A, domain 4"/>
    <property type="match status" value="1"/>
</dbReference>
<evidence type="ECO:0000313" key="7">
    <source>
        <dbReference type="EMBL" id="KAG5666411.1"/>
    </source>
</evidence>
<dbReference type="InterPro" id="IPR001846">
    <property type="entry name" value="VWF_type-D"/>
</dbReference>
<feature type="signal peptide" evidence="4">
    <location>
        <begin position="1"/>
        <end position="22"/>
    </location>
</feature>
<keyword evidence="2" id="KW-0325">Glycoprotein</keyword>
<dbReference type="Pfam" id="PF01347">
    <property type="entry name" value="Vitellogenin_N"/>
    <property type="match status" value="1"/>
</dbReference>
<protein>
    <recommendedName>
        <fullName evidence="9">Apolipophorin</fullName>
    </recommendedName>
</protein>
<dbReference type="Proteomes" id="UP001107558">
    <property type="component" value="Chromosome 4"/>
</dbReference>
<dbReference type="PROSITE" id="PS51211">
    <property type="entry name" value="VITELLOGENIN"/>
    <property type="match status" value="1"/>
</dbReference>
<feature type="domain" description="Vitellogenin" evidence="5">
    <location>
        <begin position="39"/>
        <end position="650"/>
    </location>
</feature>
<dbReference type="PROSITE" id="PS51233">
    <property type="entry name" value="VWFD"/>
    <property type="match status" value="1"/>
</dbReference>
<dbReference type="InterPro" id="IPR015816">
    <property type="entry name" value="Vitellinogen_b-sht_N"/>
</dbReference>
<dbReference type="InterPro" id="IPR015819">
    <property type="entry name" value="Lipid_transp_b-sht_shell"/>
</dbReference>
<evidence type="ECO:0000256" key="2">
    <source>
        <dbReference type="ARBA" id="ARBA00023180"/>
    </source>
</evidence>
<dbReference type="InterPro" id="IPR015817">
    <property type="entry name" value="Vitellinogen_open_b-sht_sub1"/>
</dbReference>
<dbReference type="SUPFAM" id="SSF48371">
    <property type="entry name" value="ARM repeat"/>
    <property type="match status" value="1"/>
</dbReference>
<comment type="caution">
    <text evidence="7">The sequence shown here is derived from an EMBL/GenBank/DDBJ whole genome shotgun (WGS) entry which is preliminary data.</text>
</comment>
<dbReference type="PANTHER" id="PTHR23345">
    <property type="entry name" value="VITELLOGENIN-RELATED"/>
    <property type="match status" value="1"/>
</dbReference>
<dbReference type="InterPro" id="IPR015255">
    <property type="entry name" value="Vitellinogen_open_b-sht"/>
</dbReference>
<evidence type="ECO:0000256" key="3">
    <source>
        <dbReference type="PROSITE-ProRule" id="PRU00557"/>
    </source>
</evidence>
<dbReference type="InterPro" id="IPR001747">
    <property type="entry name" value="Vitellogenin_N"/>
</dbReference>
<dbReference type="SUPFAM" id="SSF48431">
    <property type="entry name" value="Lipovitellin-phosvitin complex, superhelical domain"/>
    <property type="match status" value="1"/>
</dbReference>
<dbReference type="OrthoDB" id="6484170at2759"/>
<organism evidence="7 8">
    <name type="scientific">Polypedilum vanderplanki</name>
    <name type="common">Sleeping chironomid midge</name>
    <dbReference type="NCBI Taxonomy" id="319348"/>
    <lineage>
        <taxon>Eukaryota</taxon>
        <taxon>Metazoa</taxon>
        <taxon>Ecdysozoa</taxon>
        <taxon>Arthropoda</taxon>
        <taxon>Hexapoda</taxon>
        <taxon>Insecta</taxon>
        <taxon>Pterygota</taxon>
        <taxon>Neoptera</taxon>
        <taxon>Endopterygota</taxon>
        <taxon>Diptera</taxon>
        <taxon>Nematocera</taxon>
        <taxon>Chironomoidea</taxon>
        <taxon>Chironomidae</taxon>
        <taxon>Chironominae</taxon>
        <taxon>Polypedilum</taxon>
        <taxon>Polypedilum</taxon>
    </lineage>
</organism>
<reference evidence="7" key="1">
    <citation type="submission" date="2021-03" db="EMBL/GenBank/DDBJ databases">
        <title>Chromosome level genome of the anhydrobiotic midge Polypedilum vanderplanki.</title>
        <authorList>
            <person name="Yoshida Y."/>
            <person name="Kikawada T."/>
            <person name="Gusev O."/>
        </authorList>
    </citation>
    <scope>NUCLEOTIDE SEQUENCE</scope>
    <source>
        <strain evidence="7">NIAS01</strain>
        <tissue evidence="7">Whole body or cell culture</tissue>
    </source>
</reference>